<dbReference type="KEGG" id="yti:FNA67_20645"/>
<accession>A0A5B9DTM9</accession>
<dbReference type="Gene3D" id="1.10.10.10">
    <property type="entry name" value="Winged helix-like DNA-binding domain superfamily/Winged helix DNA-binding domain"/>
    <property type="match status" value="1"/>
</dbReference>
<dbReference type="RefSeq" id="WP_049706944.1">
    <property type="nucleotide sequence ID" value="NZ_BMFM01000001.1"/>
</dbReference>
<dbReference type="SUPFAM" id="SSF46785">
    <property type="entry name" value="Winged helix' DNA-binding domain"/>
    <property type="match status" value="1"/>
</dbReference>
<dbReference type="InterPro" id="IPR036388">
    <property type="entry name" value="WH-like_DNA-bd_sf"/>
</dbReference>
<dbReference type="InterPro" id="IPR000835">
    <property type="entry name" value="HTH_MarR-typ"/>
</dbReference>
<dbReference type="AlphaFoldDB" id="A0A5B9DTM9"/>
<evidence type="ECO:0000313" key="2">
    <source>
        <dbReference type="Proteomes" id="UP000321062"/>
    </source>
</evidence>
<dbReference type="EMBL" id="CP041690">
    <property type="protein sequence ID" value="QEE22422.1"/>
    <property type="molecule type" value="Genomic_DNA"/>
</dbReference>
<dbReference type="SMART" id="SM00347">
    <property type="entry name" value="HTH_MARR"/>
    <property type="match status" value="1"/>
</dbReference>
<reference evidence="1 2" key="1">
    <citation type="journal article" date="2015" name="Int. J. Syst. Evol. Microbiol.">
        <title>Youhaiella tibetensis gen. nov., sp. nov., isolated from subsurface sediment.</title>
        <authorList>
            <person name="Wang Y.X."/>
            <person name="Huang F.Q."/>
            <person name="Nogi Y."/>
            <person name="Pang S.J."/>
            <person name="Wang P.K."/>
            <person name="Lv J."/>
        </authorList>
    </citation>
    <scope>NUCLEOTIDE SEQUENCE [LARGE SCALE GENOMIC DNA]</scope>
    <source>
        <strain evidence="2">fig4</strain>
    </source>
</reference>
<dbReference type="PROSITE" id="PS50995">
    <property type="entry name" value="HTH_MARR_2"/>
    <property type="match status" value="1"/>
</dbReference>
<sequence length="154" mass="17434">MVKKLDDARSIDHIGLHLWRAAQHWRDRMRREMAARGFPWHLEARGEVLGHVGPNGVSQAALPERMGLSKQAVQQLLDQLEADGVVTRVTDPADKRLRRVELTGLGLFDLVERNAIKREIENEYKDILGPELFAQMERALRILNEKTATGSPAP</sequence>
<name>A0A5B9DTM9_9HYPH</name>
<dbReference type="PANTHER" id="PTHR33164">
    <property type="entry name" value="TRANSCRIPTIONAL REGULATOR, MARR FAMILY"/>
    <property type="match status" value="1"/>
</dbReference>
<gene>
    <name evidence="1" type="ORF">FNA67_20645</name>
</gene>
<evidence type="ECO:0000313" key="1">
    <source>
        <dbReference type="EMBL" id="QEE22422.1"/>
    </source>
</evidence>
<dbReference type="GO" id="GO:0003700">
    <property type="term" value="F:DNA-binding transcription factor activity"/>
    <property type="evidence" value="ECO:0007669"/>
    <property type="project" value="InterPro"/>
</dbReference>
<dbReference type="InterPro" id="IPR039422">
    <property type="entry name" value="MarR/SlyA-like"/>
</dbReference>
<protein>
    <submittedName>
        <fullName evidence="1">MarR family transcriptional regulator</fullName>
    </submittedName>
</protein>
<dbReference type="Pfam" id="PF12802">
    <property type="entry name" value="MarR_2"/>
    <property type="match status" value="1"/>
</dbReference>
<keyword evidence="2" id="KW-1185">Reference proteome</keyword>
<dbReference type="Proteomes" id="UP000321062">
    <property type="component" value="Chromosome"/>
</dbReference>
<dbReference type="PRINTS" id="PR00598">
    <property type="entry name" value="HTHMARR"/>
</dbReference>
<dbReference type="OrthoDB" id="582199at2"/>
<dbReference type="InterPro" id="IPR036390">
    <property type="entry name" value="WH_DNA-bd_sf"/>
</dbReference>
<dbReference type="GO" id="GO:0006950">
    <property type="term" value="P:response to stress"/>
    <property type="evidence" value="ECO:0007669"/>
    <property type="project" value="TreeGrafter"/>
</dbReference>
<proteinExistence type="predicted"/>
<dbReference type="PANTHER" id="PTHR33164:SF43">
    <property type="entry name" value="HTH-TYPE TRANSCRIPTIONAL REPRESSOR YETL"/>
    <property type="match status" value="1"/>
</dbReference>
<organism evidence="1 2">
    <name type="scientific">Paradevosia tibetensis</name>
    <dbReference type="NCBI Taxonomy" id="1447062"/>
    <lineage>
        <taxon>Bacteria</taxon>
        <taxon>Pseudomonadati</taxon>
        <taxon>Pseudomonadota</taxon>
        <taxon>Alphaproteobacteria</taxon>
        <taxon>Hyphomicrobiales</taxon>
        <taxon>Devosiaceae</taxon>
        <taxon>Paradevosia</taxon>
    </lineage>
</organism>